<keyword evidence="1" id="KW-0175">Coiled coil</keyword>
<feature type="coiled-coil region" evidence="1">
    <location>
        <begin position="114"/>
        <end position="166"/>
    </location>
</feature>
<protein>
    <submittedName>
        <fullName evidence="3">Uncharacterized protein</fullName>
    </submittedName>
</protein>
<evidence type="ECO:0000313" key="4">
    <source>
        <dbReference type="Proteomes" id="UP000494256"/>
    </source>
</evidence>
<feature type="region of interest" description="Disordered" evidence="2">
    <location>
        <begin position="26"/>
        <end position="45"/>
    </location>
</feature>
<proteinExistence type="predicted"/>
<name>A0A8S1AJ98_ARCPL</name>
<feature type="compositionally biased region" description="Basic and acidic residues" evidence="2">
    <location>
        <begin position="36"/>
        <end position="45"/>
    </location>
</feature>
<dbReference type="AlphaFoldDB" id="A0A8S1AJ98"/>
<evidence type="ECO:0000313" key="3">
    <source>
        <dbReference type="EMBL" id="CAB3245491.1"/>
    </source>
</evidence>
<evidence type="ECO:0000256" key="2">
    <source>
        <dbReference type="SAM" id="MobiDB-lite"/>
    </source>
</evidence>
<gene>
    <name evidence="3" type="ORF">APLA_LOCUS11083</name>
</gene>
<dbReference type="EMBL" id="CADEBD010000326">
    <property type="protein sequence ID" value="CAB3245491.1"/>
    <property type="molecule type" value="Genomic_DNA"/>
</dbReference>
<reference evidence="3 4" key="1">
    <citation type="submission" date="2020-04" db="EMBL/GenBank/DDBJ databases">
        <authorList>
            <person name="Wallbank WR R."/>
            <person name="Pardo Diaz C."/>
            <person name="Kozak K."/>
            <person name="Martin S."/>
            <person name="Jiggins C."/>
            <person name="Moest M."/>
            <person name="Warren A I."/>
            <person name="Byers J.R.P. K."/>
            <person name="Montejo-Kovacevich G."/>
            <person name="Yen C E."/>
        </authorList>
    </citation>
    <scope>NUCLEOTIDE SEQUENCE [LARGE SCALE GENOMIC DNA]</scope>
</reference>
<evidence type="ECO:0000256" key="1">
    <source>
        <dbReference type="SAM" id="Coils"/>
    </source>
</evidence>
<accession>A0A8S1AJ98</accession>
<dbReference type="Proteomes" id="UP000494256">
    <property type="component" value="Unassembled WGS sequence"/>
</dbReference>
<dbReference type="OrthoDB" id="269227at2759"/>
<sequence length="273" mass="30679">MPINRSPPLTATTKLSLTTPVLAPLQHSSSVPNIASEDREKRPECDIPNITQRNKRKCLDLDLDTQHDNQISVFMSEMKTMFLEFKEQQDKKIEKIYTSIEEIKAQNVTIQSTVTFLSQNYDALQDRINQLETQLVTERETNLLHLQKLEDNLEKMERGARSTCVEIRNIPVKPQESKESLAAMVTRIVPDTVRRSLMFGRFTGGTVSISRPQGARTVFSALAHSALALQWSQCERALAPDSAGDGHPLTSGALTDCATPIVPWFKKEGNIKF</sequence>
<comment type="caution">
    <text evidence="3">The sequence shown here is derived from an EMBL/GenBank/DDBJ whole genome shotgun (WGS) entry which is preliminary data.</text>
</comment>
<organism evidence="3 4">
    <name type="scientific">Arctia plantaginis</name>
    <name type="common">Wood tiger moth</name>
    <name type="synonym">Phalaena plantaginis</name>
    <dbReference type="NCBI Taxonomy" id="874455"/>
    <lineage>
        <taxon>Eukaryota</taxon>
        <taxon>Metazoa</taxon>
        <taxon>Ecdysozoa</taxon>
        <taxon>Arthropoda</taxon>
        <taxon>Hexapoda</taxon>
        <taxon>Insecta</taxon>
        <taxon>Pterygota</taxon>
        <taxon>Neoptera</taxon>
        <taxon>Endopterygota</taxon>
        <taxon>Lepidoptera</taxon>
        <taxon>Glossata</taxon>
        <taxon>Ditrysia</taxon>
        <taxon>Noctuoidea</taxon>
        <taxon>Erebidae</taxon>
        <taxon>Arctiinae</taxon>
        <taxon>Arctia</taxon>
    </lineage>
</organism>